<evidence type="ECO:0000256" key="1">
    <source>
        <dbReference type="ARBA" id="ARBA00023002"/>
    </source>
</evidence>
<dbReference type="InterPro" id="IPR036291">
    <property type="entry name" value="NAD(P)-bd_dom_sf"/>
</dbReference>
<dbReference type="InParanoid" id="A0A146G520"/>
<dbReference type="Gene3D" id="3.40.50.720">
    <property type="entry name" value="NAD(P)-binding Rossmann-like Domain"/>
    <property type="match status" value="2"/>
</dbReference>
<dbReference type="InterPro" id="IPR050223">
    <property type="entry name" value="D-isomer_2-hydroxyacid_DH"/>
</dbReference>
<sequence>MHDTAQATCELPGIAGTLSQERVMVCLDDKEREMFASGGYFQNLPVEVIHYTTGQCTPAQWRKVLMEVQPTVLVTCWRALPLPEDYVNDPALRLRYVCHLVGSVKSLIPRRLLERGVAVTNWGGIAAVAVAEHALLLLLAALRRNPRWREGLQVPFREQPQYRIELQTLSLSGRAVGIHGFGMIARHLVKLLQPFGVQVSAYSHGVPESFMRKHGVRPCASLEELFSAHSVVVECEALTPYTENSVTAGLLNLLPDDAVFVNIARGRLVDEQELARLARIGRIRIALDVYRDEPLPLPPSAELLGIKDAILSPHIGGPTSDLYPKCTALAEANLTRFFNNEPLEAKITLQEYDRAT</sequence>
<dbReference type="GO" id="GO:0051287">
    <property type="term" value="F:NAD binding"/>
    <property type="evidence" value="ECO:0007669"/>
    <property type="project" value="InterPro"/>
</dbReference>
<feature type="domain" description="D-isomer specific 2-hydroxyacid dehydrogenase NAD-binding" evidence="3">
    <location>
        <begin position="137"/>
        <end position="316"/>
    </location>
</feature>
<proteinExistence type="predicted"/>
<dbReference type="PROSITE" id="PS00671">
    <property type="entry name" value="D_2_HYDROXYACID_DH_3"/>
    <property type="match status" value="1"/>
</dbReference>
<keyword evidence="5" id="KW-1185">Reference proteome</keyword>
<dbReference type="PANTHER" id="PTHR10996:SF178">
    <property type="entry name" value="2-HYDROXYACID DEHYDROGENASE YGL185C-RELATED"/>
    <property type="match status" value="1"/>
</dbReference>
<dbReference type="Pfam" id="PF02826">
    <property type="entry name" value="2-Hacid_dh_C"/>
    <property type="match status" value="1"/>
</dbReference>
<dbReference type="EMBL" id="BDCO01000002">
    <property type="protein sequence ID" value="GAT32661.1"/>
    <property type="molecule type" value="Genomic_DNA"/>
</dbReference>
<keyword evidence="1" id="KW-0560">Oxidoreductase</keyword>
<dbReference type="AlphaFoldDB" id="A0A146G520"/>
<dbReference type="InterPro" id="IPR006140">
    <property type="entry name" value="D-isomer_DH_NAD-bd"/>
</dbReference>
<dbReference type="PANTHER" id="PTHR10996">
    <property type="entry name" value="2-HYDROXYACID DEHYDROGENASE-RELATED"/>
    <property type="match status" value="1"/>
</dbReference>
<dbReference type="RefSeq" id="WP_075078487.1">
    <property type="nucleotide sequence ID" value="NZ_BDCO01000002.1"/>
</dbReference>
<protein>
    <submittedName>
        <fullName evidence="4">Phosphoglycerate dehydrogenase</fullName>
    </submittedName>
</protein>
<reference evidence="5" key="1">
    <citation type="journal article" date="2017" name="Genome Announc.">
        <title>Draft Genome Sequence of Terrimicrobium sacchariphilum NM-5T, a Facultative Anaerobic Soil Bacterium of the Class Spartobacteria.</title>
        <authorList>
            <person name="Qiu Y.L."/>
            <person name="Tourlousse D.M."/>
            <person name="Matsuura N."/>
            <person name="Ohashi A."/>
            <person name="Sekiguchi Y."/>
        </authorList>
    </citation>
    <scope>NUCLEOTIDE SEQUENCE [LARGE SCALE GENOMIC DNA]</scope>
    <source>
        <strain evidence="5">NM-5</strain>
    </source>
</reference>
<dbReference type="InterPro" id="IPR029753">
    <property type="entry name" value="D-isomer_DH_CS"/>
</dbReference>
<dbReference type="GO" id="GO:0030267">
    <property type="term" value="F:glyoxylate reductase (NADPH) activity"/>
    <property type="evidence" value="ECO:0007669"/>
    <property type="project" value="TreeGrafter"/>
</dbReference>
<gene>
    <name evidence="4" type="ORF">TSACC_21060</name>
</gene>
<keyword evidence="2" id="KW-0520">NAD</keyword>
<dbReference type="SUPFAM" id="SSF52283">
    <property type="entry name" value="Formate/glycerate dehydrogenase catalytic domain-like"/>
    <property type="match status" value="1"/>
</dbReference>
<accession>A0A146G520</accession>
<dbReference type="GO" id="GO:0005829">
    <property type="term" value="C:cytosol"/>
    <property type="evidence" value="ECO:0007669"/>
    <property type="project" value="TreeGrafter"/>
</dbReference>
<dbReference type="Proteomes" id="UP000076023">
    <property type="component" value="Unassembled WGS sequence"/>
</dbReference>
<comment type="caution">
    <text evidence="4">The sequence shown here is derived from an EMBL/GenBank/DDBJ whole genome shotgun (WGS) entry which is preliminary data.</text>
</comment>
<evidence type="ECO:0000313" key="5">
    <source>
        <dbReference type="Proteomes" id="UP000076023"/>
    </source>
</evidence>
<dbReference type="STRING" id="690879.TSACC_21060"/>
<dbReference type="SUPFAM" id="SSF51735">
    <property type="entry name" value="NAD(P)-binding Rossmann-fold domains"/>
    <property type="match status" value="1"/>
</dbReference>
<evidence type="ECO:0000313" key="4">
    <source>
        <dbReference type="EMBL" id="GAT32661.1"/>
    </source>
</evidence>
<dbReference type="GO" id="GO:0016618">
    <property type="term" value="F:hydroxypyruvate reductase [NAD(P)H] activity"/>
    <property type="evidence" value="ECO:0007669"/>
    <property type="project" value="TreeGrafter"/>
</dbReference>
<evidence type="ECO:0000259" key="3">
    <source>
        <dbReference type="Pfam" id="PF02826"/>
    </source>
</evidence>
<organism evidence="4 5">
    <name type="scientific">Terrimicrobium sacchariphilum</name>
    <dbReference type="NCBI Taxonomy" id="690879"/>
    <lineage>
        <taxon>Bacteria</taxon>
        <taxon>Pseudomonadati</taxon>
        <taxon>Verrucomicrobiota</taxon>
        <taxon>Terrimicrobiia</taxon>
        <taxon>Terrimicrobiales</taxon>
        <taxon>Terrimicrobiaceae</taxon>
        <taxon>Terrimicrobium</taxon>
    </lineage>
</organism>
<name>A0A146G520_TERSA</name>
<evidence type="ECO:0000256" key="2">
    <source>
        <dbReference type="ARBA" id="ARBA00023027"/>
    </source>
</evidence>